<dbReference type="RefSeq" id="WP_012245552.1">
    <property type="nucleotide sequence ID" value="NC_010168.1"/>
</dbReference>
<dbReference type="InterPro" id="IPR014756">
    <property type="entry name" value="Ig_E-set"/>
</dbReference>
<dbReference type="Pfam" id="PF00174">
    <property type="entry name" value="Oxidored_molyb"/>
    <property type="match status" value="1"/>
</dbReference>
<evidence type="ECO:0000313" key="2">
    <source>
        <dbReference type="EMBL" id="ABY23886.1"/>
    </source>
</evidence>
<name>A9WSU8_RENSM</name>
<dbReference type="InterPro" id="IPR036374">
    <property type="entry name" value="OxRdtase_Mopterin-bd_sf"/>
</dbReference>
<evidence type="ECO:0000313" key="3">
    <source>
        <dbReference type="Proteomes" id="UP000002007"/>
    </source>
</evidence>
<dbReference type="EMBL" id="CP000910">
    <property type="protein sequence ID" value="ABY23886.1"/>
    <property type="molecule type" value="Genomic_DNA"/>
</dbReference>
<dbReference type="KEGG" id="rsa:RSal33209_2154"/>
<dbReference type="HOGENOM" id="CLU_003827_2_1_11"/>
<keyword evidence="3" id="KW-1185">Reference proteome</keyword>
<dbReference type="PANTHER" id="PTHR19372">
    <property type="entry name" value="SULFITE REDUCTASE"/>
    <property type="match status" value="1"/>
</dbReference>
<dbReference type="InterPro" id="IPR000572">
    <property type="entry name" value="OxRdtase_Mopterin-bd_dom"/>
</dbReference>
<dbReference type="GO" id="GO:0008482">
    <property type="term" value="F:sulfite oxidase activity"/>
    <property type="evidence" value="ECO:0007669"/>
    <property type="project" value="TreeGrafter"/>
</dbReference>
<dbReference type="Gene3D" id="3.90.420.10">
    <property type="entry name" value="Oxidoreductase, molybdopterin-binding domain"/>
    <property type="match status" value="1"/>
</dbReference>
<protein>
    <submittedName>
        <fullName evidence="2">Molybdopterin dependent oxidoreductase</fullName>
    </submittedName>
</protein>
<dbReference type="GO" id="GO:0006790">
    <property type="term" value="P:sulfur compound metabolic process"/>
    <property type="evidence" value="ECO:0007669"/>
    <property type="project" value="TreeGrafter"/>
</dbReference>
<dbReference type="eggNOG" id="COG2041">
    <property type="taxonomic scope" value="Bacteria"/>
</dbReference>
<dbReference type="SUPFAM" id="SSF81296">
    <property type="entry name" value="E set domains"/>
    <property type="match status" value="1"/>
</dbReference>
<organism evidence="2 3">
    <name type="scientific">Renibacterium salmoninarum (strain ATCC 33209 / DSM 20767 / JCM 11484 / NBRC 15589 / NCIMB 2235)</name>
    <dbReference type="NCBI Taxonomy" id="288705"/>
    <lineage>
        <taxon>Bacteria</taxon>
        <taxon>Bacillati</taxon>
        <taxon>Actinomycetota</taxon>
        <taxon>Actinomycetes</taxon>
        <taxon>Micrococcales</taxon>
        <taxon>Micrococcaceae</taxon>
        <taxon>Renibacterium</taxon>
    </lineage>
</organism>
<proteinExistence type="predicted"/>
<dbReference type="PANTHER" id="PTHR19372:SF7">
    <property type="entry name" value="SULFITE OXIDASE, MITOCHONDRIAL"/>
    <property type="match status" value="1"/>
</dbReference>
<evidence type="ECO:0000259" key="1">
    <source>
        <dbReference type="Pfam" id="PF00174"/>
    </source>
</evidence>
<dbReference type="AlphaFoldDB" id="A9WSU8"/>
<dbReference type="GO" id="GO:0020037">
    <property type="term" value="F:heme binding"/>
    <property type="evidence" value="ECO:0007669"/>
    <property type="project" value="TreeGrafter"/>
</dbReference>
<dbReference type="GO" id="GO:0043546">
    <property type="term" value="F:molybdopterin cofactor binding"/>
    <property type="evidence" value="ECO:0007669"/>
    <property type="project" value="TreeGrafter"/>
</dbReference>
<dbReference type="SUPFAM" id="SSF56524">
    <property type="entry name" value="Oxidoreductase molybdopterin-binding domain"/>
    <property type="match status" value="1"/>
</dbReference>
<reference evidence="3" key="1">
    <citation type="journal article" date="2008" name="J. Bacteriol.">
        <title>Genome sequence of the fish pathogen Renibacterium salmoninarum suggests reductive evolution away from an environmental Arthrobacter ancestor.</title>
        <authorList>
            <person name="Wiens G.D."/>
            <person name="Rockey D.D."/>
            <person name="Wu Z."/>
            <person name="Chang J."/>
            <person name="Levy R."/>
            <person name="Crane S."/>
            <person name="Chen D.S."/>
            <person name="Capri G.R."/>
            <person name="Burnett J.R."/>
            <person name="Sudheesh P.S."/>
            <person name="Schipma M.J."/>
            <person name="Burd H."/>
            <person name="Bhattacharyya A."/>
            <person name="Rhodes L.D."/>
            <person name="Kaul R."/>
            <person name="Strom M.S."/>
        </authorList>
    </citation>
    <scope>NUCLEOTIDE SEQUENCE [LARGE SCALE GENOMIC DNA]</scope>
    <source>
        <strain evidence="3">ATCC 33209 / DSM 20767 / JCM 11484 / NBRC 15589 / NCIMB 2235</strain>
    </source>
</reference>
<dbReference type="Proteomes" id="UP000002007">
    <property type="component" value="Chromosome"/>
</dbReference>
<dbReference type="STRING" id="288705.RSal33209_2154"/>
<feature type="domain" description="Oxidoreductase molybdopterin-binding" evidence="1">
    <location>
        <begin position="2"/>
        <end position="152"/>
    </location>
</feature>
<sequence>MPQIDTSNWQLRIFGMVDREVTMSFDELLKEPMIERVLSLTCVSNQVGGKLAGNAVWIGSPIRDLLARAGVFSDADMVLSTSQDGYTASTPLDALTDQARDALLAVGMNGTPLPAEHGYPVRMVVPGLYGYVSATKWLVSLEVTRFDRKQAYWTPRGYAEKAPIKLASRIEVPGPFAKLDKGQAAVAGTAWAQHTGVASVEVKVDDGPWDMAELGEAPSKDTWRQWKYSWQAQDAGNHYIYVRATDAEGRIQESMNHYPLPDGATGFHNIAVLVN</sequence>
<dbReference type="Gene3D" id="2.60.40.650">
    <property type="match status" value="1"/>
</dbReference>
<accession>A9WSU8</accession>
<gene>
    <name evidence="2" type="ordered locus">RSal33209_2154</name>
</gene>